<proteinExistence type="predicted"/>
<dbReference type="EMBL" id="JAWQEG010002015">
    <property type="protein sequence ID" value="KAK3875055.1"/>
    <property type="molecule type" value="Genomic_DNA"/>
</dbReference>
<dbReference type="AlphaFoldDB" id="A0AAE1FIZ1"/>
<evidence type="ECO:0000313" key="2">
    <source>
        <dbReference type="Proteomes" id="UP001286313"/>
    </source>
</evidence>
<gene>
    <name evidence="1" type="ORF">Pcinc_020042</name>
</gene>
<keyword evidence="2" id="KW-1185">Reference proteome</keyword>
<accession>A0AAE1FIZ1</accession>
<organism evidence="1 2">
    <name type="scientific">Petrolisthes cinctipes</name>
    <name type="common">Flat porcelain crab</name>
    <dbReference type="NCBI Taxonomy" id="88211"/>
    <lineage>
        <taxon>Eukaryota</taxon>
        <taxon>Metazoa</taxon>
        <taxon>Ecdysozoa</taxon>
        <taxon>Arthropoda</taxon>
        <taxon>Crustacea</taxon>
        <taxon>Multicrustacea</taxon>
        <taxon>Malacostraca</taxon>
        <taxon>Eumalacostraca</taxon>
        <taxon>Eucarida</taxon>
        <taxon>Decapoda</taxon>
        <taxon>Pleocyemata</taxon>
        <taxon>Anomura</taxon>
        <taxon>Galatheoidea</taxon>
        <taxon>Porcellanidae</taxon>
        <taxon>Petrolisthes</taxon>
    </lineage>
</organism>
<protein>
    <submittedName>
        <fullName evidence="1">Uncharacterized protein</fullName>
    </submittedName>
</protein>
<name>A0AAE1FIZ1_PETCI</name>
<evidence type="ECO:0000313" key="1">
    <source>
        <dbReference type="EMBL" id="KAK3875055.1"/>
    </source>
</evidence>
<reference evidence="1" key="1">
    <citation type="submission" date="2023-10" db="EMBL/GenBank/DDBJ databases">
        <title>Genome assemblies of two species of porcelain crab, Petrolisthes cinctipes and Petrolisthes manimaculis (Anomura: Porcellanidae).</title>
        <authorList>
            <person name="Angst P."/>
        </authorList>
    </citation>
    <scope>NUCLEOTIDE SEQUENCE</scope>
    <source>
        <strain evidence="1">PB745_01</strain>
        <tissue evidence="1">Gill</tissue>
    </source>
</reference>
<sequence>MTLSVHPHPSLLYLSTLTHHSSICPPSPITPLSVHPHPSLLYLSTLTHHLCLSTLSPVTALTPIRLSLHSPISHIFTHQPSISSLHPHPSALLSPLFILTHQPSYLHSPISPLSLHTLTPLSSISPPSPLHYLYPPPPQLSTHTFLPSSSSPSLLPSTLILPVLYSLHFSSSTLPPHLCTHSSPYSSHFCRPYYSNPSPAVGSSS</sequence>
<dbReference type="Proteomes" id="UP001286313">
    <property type="component" value="Unassembled WGS sequence"/>
</dbReference>
<comment type="caution">
    <text evidence="1">The sequence shown here is derived from an EMBL/GenBank/DDBJ whole genome shotgun (WGS) entry which is preliminary data.</text>
</comment>